<evidence type="ECO:0000256" key="4">
    <source>
        <dbReference type="ARBA" id="ARBA00023015"/>
    </source>
</evidence>
<dbReference type="CDD" id="cd00202">
    <property type="entry name" value="ZnF_GATA"/>
    <property type="match status" value="1"/>
</dbReference>
<dbReference type="PROSITE" id="PS50114">
    <property type="entry name" value="GATA_ZN_FINGER_2"/>
    <property type="match status" value="1"/>
</dbReference>
<feature type="compositionally biased region" description="Basic and acidic residues" evidence="7">
    <location>
        <begin position="78"/>
        <end position="92"/>
    </location>
</feature>
<evidence type="ECO:0000313" key="9">
    <source>
        <dbReference type="EMBL" id="KAF2014805.1"/>
    </source>
</evidence>
<feature type="region of interest" description="Disordered" evidence="7">
    <location>
        <begin position="1"/>
        <end position="300"/>
    </location>
</feature>
<evidence type="ECO:0000256" key="1">
    <source>
        <dbReference type="ARBA" id="ARBA00022723"/>
    </source>
</evidence>
<feature type="compositionally biased region" description="Pro residues" evidence="7">
    <location>
        <begin position="212"/>
        <end position="221"/>
    </location>
</feature>
<dbReference type="EMBL" id="ML978070">
    <property type="protein sequence ID" value="KAF2014805.1"/>
    <property type="molecule type" value="Genomic_DNA"/>
</dbReference>
<dbReference type="Pfam" id="PF00320">
    <property type="entry name" value="GATA"/>
    <property type="match status" value="1"/>
</dbReference>
<feature type="compositionally biased region" description="Low complexity" evidence="7">
    <location>
        <begin position="258"/>
        <end position="272"/>
    </location>
</feature>
<dbReference type="InterPro" id="IPR013088">
    <property type="entry name" value="Znf_NHR/GATA"/>
</dbReference>
<reference evidence="9" key="1">
    <citation type="journal article" date="2020" name="Stud. Mycol.">
        <title>101 Dothideomycetes genomes: a test case for predicting lifestyles and emergence of pathogens.</title>
        <authorList>
            <person name="Haridas S."/>
            <person name="Albert R."/>
            <person name="Binder M."/>
            <person name="Bloem J."/>
            <person name="Labutti K."/>
            <person name="Salamov A."/>
            <person name="Andreopoulos B."/>
            <person name="Baker S."/>
            <person name="Barry K."/>
            <person name="Bills G."/>
            <person name="Bluhm B."/>
            <person name="Cannon C."/>
            <person name="Castanera R."/>
            <person name="Culley D."/>
            <person name="Daum C."/>
            <person name="Ezra D."/>
            <person name="Gonzalez J."/>
            <person name="Henrissat B."/>
            <person name="Kuo A."/>
            <person name="Liang C."/>
            <person name="Lipzen A."/>
            <person name="Lutzoni F."/>
            <person name="Magnuson J."/>
            <person name="Mondo S."/>
            <person name="Nolan M."/>
            <person name="Ohm R."/>
            <person name="Pangilinan J."/>
            <person name="Park H.-J."/>
            <person name="Ramirez L."/>
            <person name="Alfaro M."/>
            <person name="Sun H."/>
            <person name="Tritt A."/>
            <person name="Yoshinaga Y."/>
            <person name="Zwiers L.-H."/>
            <person name="Turgeon B."/>
            <person name="Goodwin S."/>
            <person name="Spatafora J."/>
            <person name="Crous P."/>
            <person name="Grigoriev I."/>
        </authorList>
    </citation>
    <scope>NUCLEOTIDE SEQUENCE</scope>
    <source>
        <strain evidence="9">CBS 175.79</strain>
    </source>
</reference>
<feature type="compositionally biased region" description="Low complexity" evidence="7">
    <location>
        <begin position="66"/>
        <end position="77"/>
    </location>
</feature>
<feature type="compositionally biased region" description="Basic and acidic residues" evidence="7">
    <location>
        <begin position="23"/>
        <end position="34"/>
    </location>
</feature>
<name>A0A6A5XNG7_9PLEO</name>
<evidence type="ECO:0000256" key="3">
    <source>
        <dbReference type="ARBA" id="ARBA00022833"/>
    </source>
</evidence>
<evidence type="ECO:0000259" key="8">
    <source>
        <dbReference type="PROSITE" id="PS50114"/>
    </source>
</evidence>
<proteinExistence type="predicted"/>
<dbReference type="SMART" id="SM00401">
    <property type="entry name" value="ZnF_GATA"/>
    <property type="match status" value="1"/>
</dbReference>
<dbReference type="InterPro" id="IPR000679">
    <property type="entry name" value="Znf_GATA"/>
</dbReference>
<dbReference type="GO" id="GO:0006355">
    <property type="term" value="P:regulation of DNA-templated transcription"/>
    <property type="evidence" value="ECO:0007669"/>
    <property type="project" value="InterPro"/>
</dbReference>
<dbReference type="PANTHER" id="PTHR47172">
    <property type="entry name" value="OS01G0976800 PROTEIN"/>
    <property type="match status" value="1"/>
</dbReference>
<dbReference type="GO" id="GO:0008270">
    <property type="term" value="F:zinc ion binding"/>
    <property type="evidence" value="ECO:0007669"/>
    <property type="project" value="UniProtKB-KW"/>
</dbReference>
<feature type="compositionally biased region" description="Polar residues" evidence="7">
    <location>
        <begin position="50"/>
        <end position="64"/>
    </location>
</feature>
<dbReference type="SUPFAM" id="SSF57716">
    <property type="entry name" value="Glucocorticoid receptor-like (DNA-binding domain)"/>
    <property type="match status" value="1"/>
</dbReference>
<dbReference type="PROSITE" id="PS00344">
    <property type="entry name" value="GATA_ZN_FINGER_1"/>
    <property type="match status" value="1"/>
</dbReference>
<dbReference type="AlphaFoldDB" id="A0A6A5XNG7"/>
<dbReference type="GeneID" id="54279465"/>
<dbReference type="Gene3D" id="3.30.50.10">
    <property type="entry name" value="Erythroid Transcription Factor GATA-1, subunit A"/>
    <property type="match status" value="1"/>
</dbReference>
<dbReference type="GO" id="GO:0043565">
    <property type="term" value="F:sequence-specific DNA binding"/>
    <property type="evidence" value="ECO:0007669"/>
    <property type="project" value="InterPro"/>
</dbReference>
<keyword evidence="10" id="KW-1185">Reference proteome</keyword>
<accession>A0A6A5XNG7</accession>
<keyword evidence="3" id="KW-0862">Zinc</keyword>
<evidence type="ECO:0000256" key="2">
    <source>
        <dbReference type="ARBA" id="ARBA00022771"/>
    </source>
</evidence>
<keyword evidence="2 6" id="KW-0863">Zinc-finger</keyword>
<organism evidence="9 10">
    <name type="scientific">Aaosphaeria arxii CBS 175.79</name>
    <dbReference type="NCBI Taxonomy" id="1450172"/>
    <lineage>
        <taxon>Eukaryota</taxon>
        <taxon>Fungi</taxon>
        <taxon>Dikarya</taxon>
        <taxon>Ascomycota</taxon>
        <taxon>Pezizomycotina</taxon>
        <taxon>Dothideomycetes</taxon>
        <taxon>Pleosporomycetidae</taxon>
        <taxon>Pleosporales</taxon>
        <taxon>Pleosporales incertae sedis</taxon>
        <taxon>Aaosphaeria</taxon>
    </lineage>
</organism>
<dbReference type="PANTHER" id="PTHR47172:SF24">
    <property type="entry name" value="GATA ZINC FINGER DOMAIN-CONTAINING PROTEIN 14-RELATED"/>
    <property type="match status" value="1"/>
</dbReference>
<feature type="region of interest" description="Disordered" evidence="7">
    <location>
        <begin position="479"/>
        <end position="499"/>
    </location>
</feature>
<feature type="compositionally biased region" description="Basic and acidic residues" evidence="7">
    <location>
        <begin position="282"/>
        <end position="294"/>
    </location>
</feature>
<gene>
    <name evidence="9" type="ORF">BU24DRAFT_222303</name>
</gene>
<dbReference type="RefSeq" id="XP_033383144.1">
    <property type="nucleotide sequence ID" value="XM_033522068.1"/>
</dbReference>
<evidence type="ECO:0000256" key="5">
    <source>
        <dbReference type="ARBA" id="ARBA00023163"/>
    </source>
</evidence>
<evidence type="ECO:0000256" key="7">
    <source>
        <dbReference type="SAM" id="MobiDB-lite"/>
    </source>
</evidence>
<feature type="compositionally biased region" description="Polar residues" evidence="7">
    <location>
        <begin position="234"/>
        <end position="245"/>
    </location>
</feature>
<feature type="compositionally biased region" description="Pro residues" evidence="7">
    <location>
        <begin position="111"/>
        <end position="133"/>
    </location>
</feature>
<feature type="domain" description="GATA-type" evidence="8">
    <location>
        <begin position="439"/>
        <end position="469"/>
    </location>
</feature>
<protein>
    <recommendedName>
        <fullName evidence="8">GATA-type domain-containing protein</fullName>
    </recommendedName>
</protein>
<evidence type="ECO:0000256" key="6">
    <source>
        <dbReference type="PROSITE-ProRule" id="PRU00094"/>
    </source>
</evidence>
<dbReference type="Proteomes" id="UP000799778">
    <property type="component" value="Unassembled WGS sequence"/>
</dbReference>
<keyword evidence="5" id="KW-0804">Transcription</keyword>
<dbReference type="OrthoDB" id="2162994at2759"/>
<evidence type="ECO:0000313" key="10">
    <source>
        <dbReference type="Proteomes" id="UP000799778"/>
    </source>
</evidence>
<sequence length="499" mass="54221">METVEAPHRQSIGLPPISQLGADKIKREEMDYQRKHSTSSMPSPLHPFNRPSNAYGNHQPSNAVTLPGALGGLLSPPESRRTSDNEQKDQRPPARQSLPSIHEALGSEQPLPYPPLPPSAPETAPPPFPPPPSTATTSPAEPRSRNFSVDHANHPTGPPNPFSHPRSPFMNSNSTAPPPPSDPLARSSFSSQPSSKLPTLHPLRTTQSPTGTPRPYPPPQPSSALESGAHSAGPANSQYGYSQYPPNYPLSAPAPTGPNSAYPASATAYSAPPRYPPPSWRDSSDPNRPEDRKLGRSNLAPFGESVKRHLDSFDMEASLNQLAEGAGRITDFSKVYRQRAHEHSRTGITPQSMPRLEEVDEMVKQGEQIQLSLQRMREMVFSHQQASLVEPPREAHYRPVNNFDHESPHNAFHEDTKAGGGFAGAELKKRRPRAAPPGRCHSCNRAETPEWRRGPDGARTLCNACGLHYAKLTRKMGGNKAMASSNLRPKSLGEGSPAA</sequence>
<keyword evidence="1" id="KW-0479">Metal-binding</keyword>
<keyword evidence="4" id="KW-0805">Transcription regulation</keyword>